<keyword evidence="1" id="KW-0812">Transmembrane</keyword>
<feature type="transmembrane region" description="Helical" evidence="1">
    <location>
        <begin position="54"/>
        <end position="78"/>
    </location>
</feature>
<feature type="transmembrane region" description="Helical" evidence="1">
    <location>
        <begin position="115"/>
        <end position="136"/>
    </location>
</feature>
<evidence type="ECO:0000313" key="2">
    <source>
        <dbReference type="EMBL" id="TMW68899.1"/>
    </source>
</evidence>
<feature type="transmembrane region" description="Helical" evidence="1">
    <location>
        <begin position="21"/>
        <end position="42"/>
    </location>
</feature>
<protein>
    <submittedName>
        <fullName evidence="2">Uncharacterized protein</fullName>
    </submittedName>
</protein>
<reference evidence="2" key="1">
    <citation type="submission" date="2019-03" db="EMBL/GenBank/DDBJ databases">
        <title>Long read genome sequence of the mycoparasitic Pythium oligandrum ATCC 38472 isolated from sugarbeet rhizosphere.</title>
        <authorList>
            <person name="Gaulin E."/>
        </authorList>
    </citation>
    <scope>NUCLEOTIDE SEQUENCE</scope>
    <source>
        <strain evidence="2">ATCC 38472_TT</strain>
    </source>
</reference>
<dbReference type="OrthoDB" id="161958at2759"/>
<comment type="caution">
    <text evidence="2">The sequence shown here is derived from an EMBL/GenBank/DDBJ whole genome shotgun (WGS) entry which is preliminary data.</text>
</comment>
<keyword evidence="3" id="KW-1185">Reference proteome</keyword>
<evidence type="ECO:0000313" key="3">
    <source>
        <dbReference type="Proteomes" id="UP000794436"/>
    </source>
</evidence>
<organism evidence="2 3">
    <name type="scientific">Pythium oligandrum</name>
    <name type="common">Mycoparasitic fungus</name>
    <dbReference type="NCBI Taxonomy" id="41045"/>
    <lineage>
        <taxon>Eukaryota</taxon>
        <taxon>Sar</taxon>
        <taxon>Stramenopiles</taxon>
        <taxon>Oomycota</taxon>
        <taxon>Peronosporomycetes</taxon>
        <taxon>Pythiales</taxon>
        <taxon>Pythiaceae</taxon>
        <taxon>Pythium</taxon>
    </lineage>
</organism>
<sequence length="142" mass="15592">MKRAIVGETSFFNERCKLTSAIVVLNAIIIAECVVLLVRGTNPFFHSMDHPTPAYFVFMVLQILYLTAAAVFSVAACAGKAKMVMLNRGLFQVVTLTNIVYAIIFFVRSDVSRGLAMGFLAITNVLGAIVCGRFVVHQLSWL</sequence>
<dbReference type="EMBL" id="SPLM01000001">
    <property type="protein sequence ID" value="TMW68899.1"/>
    <property type="molecule type" value="Genomic_DNA"/>
</dbReference>
<accession>A0A8K1CTD5</accession>
<feature type="transmembrane region" description="Helical" evidence="1">
    <location>
        <begin position="90"/>
        <end position="109"/>
    </location>
</feature>
<dbReference type="Proteomes" id="UP000794436">
    <property type="component" value="Unassembled WGS sequence"/>
</dbReference>
<proteinExistence type="predicted"/>
<keyword evidence="1" id="KW-1133">Transmembrane helix</keyword>
<name>A0A8K1CTD5_PYTOL</name>
<keyword evidence="1" id="KW-0472">Membrane</keyword>
<gene>
    <name evidence="2" type="ORF">Poli38472_001055</name>
</gene>
<evidence type="ECO:0000256" key="1">
    <source>
        <dbReference type="SAM" id="Phobius"/>
    </source>
</evidence>
<dbReference type="AlphaFoldDB" id="A0A8K1CTD5"/>